<keyword evidence="2" id="KW-1185">Reference proteome</keyword>
<comment type="caution">
    <text evidence="1">The sequence shown here is derived from an EMBL/GenBank/DDBJ whole genome shotgun (WGS) entry which is preliminary data.</text>
</comment>
<protein>
    <submittedName>
        <fullName evidence="1">Ubiquitin-associated and SH3 domain-containing protein</fullName>
    </submittedName>
</protein>
<evidence type="ECO:0000313" key="2">
    <source>
        <dbReference type="Proteomes" id="UP001558632"/>
    </source>
</evidence>
<sequence length="224" mass="25317">MSKSNSRTFNTLSFCWEPGIRMQFIFVEENDFPFLNVRAETNQASDGKSPHSTETEGTSQAQASYNARLCDACEVICAPSVSCLIVADNFINGLQKCLKDEMIDLKIKIEGGFSKTVEGYYLYKQFRSLVVGHGYNVDETYESSLQSPENSKIDPYINLVWRVNMTFLSLQNKYSSSEYKMVVVFVDKCLESVLKNAYFMPLAPLEPRISPVGDPSLDAEKKEE</sequence>
<name>A0ABR3K7Z7_TRISP</name>
<evidence type="ECO:0000313" key="1">
    <source>
        <dbReference type="EMBL" id="KAL1231426.1"/>
    </source>
</evidence>
<dbReference type="Proteomes" id="UP001558632">
    <property type="component" value="Unassembled WGS sequence"/>
</dbReference>
<gene>
    <name evidence="1" type="ORF">TSPI_09759</name>
</gene>
<reference evidence="1 2" key="1">
    <citation type="submission" date="2024-07" db="EMBL/GenBank/DDBJ databases">
        <title>Enhanced genomic and transcriptomic resources for Trichinella pseudospiralis and T. spiralis underpin the discovery of pronounced molecular differences between stages and species.</title>
        <authorList>
            <person name="Pasi K.K."/>
            <person name="La Rosa G."/>
            <person name="Gomez-Morales M.A."/>
            <person name="Tosini F."/>
            <person name="Sumanam S."/>
            <person name="Young N.D."/>
            <person name="Chang B.C."/>
            <person name="Robin G.B."/>
        </authorList>
    </citation>
    <scope>NUCLEOTIDE SEQUENCE [LARGE SCALE GENOMIC DNA]</scope>
    <source>
        <strain evidence="1">ISS534</strain>
    </source>
</reference>
<proteinExistence type="predicted"/>
<organism evidence="1 2">
    <name type="scientific">Trichinella spiralis</name>
    <name type="common">Trichina worm</name>
    <dbReference type="NCBI Taxonomy" id="6334"/>
    <lineage>
        <taxon>Eukaryota</taxon>
        <taxon>Metazoa</taxon>
        <taxon>Ecdysozoa</taxon>
        <taxon>Nematoda</taxon>
        <taxon>Enoplea</taxon>
        <taxon>Dorylaimia</taxon>
        <taxon>Trichinellida</taxon>
        <taxon>Trichinellidae</taxon>
        <taxon>Trichinella</taxon>
    </lineage>
</organism>
<dbReference type="EMBL" id="JBEUSY010000459">
    <property type="protein sequence ID" value="KAL1231426.1"/>
    <property type="molecule type" value="Genomic_DNA"/>
</dbReference>
<accession>A0ABR3K7Z7</accession>